<reference evidence="2" key="1">
    <citation type="submission" date="2016-10" db="EMBL/GenBank/DDBJ databases">
        <authorList>
            <person name="Varghese N."/>
            <person name="Submissions S."/>
        </authorList>
    </citation>
    <scope>NUCLEOTIDE SEQUENCE [LARGE SCALE GENOMIC DNA]</scope>
    <source>
        <strain evidence="2">DSM 17934</strain>
    </source>
</reference>
<accession>A0A1H6WYY4</accession>
<proteinExistence type="predicted"/>
<dbReference type="PROSITE" id="PS51257">
    <property type="entry name" value="PROKAR_LIPOPROTEIN"/>
    <property type="match status" value="1"/>
</dbReference>
<dbReference type="STRING" id="402734.SAMN05660918_2664"/>
<dbReference type="RefSeq" id="WP_091314664.1">
    <property type="nucleotide sequence ID" value="NZ_CBCSJU010000003.1"/>
</dbReference>
<keyword evidence="2" id="KW-1185">Reference proteome</keyword>
<protein>
    <submittedName>
        <fullName evidence="1">Uncharacterized protein</fullName>
    </submittedName>
</protein>
<name>A0A1H6WYY4_9FLAO</name>
<organism evidence="1 2">
    <name type="scientific">Flavobacterium terrigena</name>
    <dbReference type="NCBI Taxonomy" id="402734"/>
    <lineage>
        <taxon>Bacteria</taxon>
        <taxon>Pseudomonadati</taxon>
        <taxon>Bacteroidota</taxon>
        <taxon>Flavobacteriia</taxon>
        <taxon>Flavobacteriales</taxon>
        <taxon>Flavobacteriaceae</taxon>
        <taxon>Flavobacterium</taxon>
    </lineage>
</organism>
<evidence type="ECO:0000313" key="1">
    <source>
        <dbReference type="EMBL" id="SEJ21086.1"/>
    </source>
</evidence>
<dbReference type="Proteomes" id="UP000199702">
    <property type="component" value="Unassembled WGS sequence"/>
</dbReference>
<dbReference type="EMBL" id="FNYA01000007">
    <property type="protein sequence ID" value="SEJ21086.1"/>
    <property type="molecule type" value="Genomic_DNA"/>
</dbReference>
<dbReference type="AlphaFoldDB" id="A0A1H6WYY4"/>
<gene>
    <name evidence="1" type="ORF">SAMN05660918_2664</name>
</gene>
<evidence type="ECO:0000313" key="2">
    <source>
        <dbReference type="Proteomes" id="UP000199702"/>
    </source>
</evidence>
<sequence>MRKDNLIRLLLFGIVFILFGCSEDLFDKQINQNKDLIIKKVSMQDIQFKDNARLVKSVANLKQVQLNSSSRYVYNEAYDFYIDEENGVYLKKDSLESYTFPIYKTETDSTVTDIIFNKSATGDYDIILGKYDILKRDLADITLQELFQSDVEFINLIGKYGLPELVCFEEYSYVDTGVNVGADSELIFDWISTGSFCYMQYDNGGGGGDFSHISGGGIITGPIDSPHGVGGGSPTSNPCIKLKNLFDATKANIKPSLIALQNTITPTSTGENAVTFKKDTNGNFSNTPVPSTSNNSIVGPVGPNIYGEAHTHPLDVYPMFSWTDVNRLLELATYTSTSNLDSVVNMVVVQDDNGVFQTYALVYNNDGFGINTVEDVLNQPELNGCSKREKLNIYDNELGDKYQKDSNYERGFLRQFFGFNVSLYKANANLSNWSKLSINSITANVTTTPCN</sequence>
<dbReference type="OrthoDB" id="1377121at2"/>